<proteinExistence type="predicted"/>
<dbReference type="AlphaFoldDB" id="A0A7W9ID60"/>
<evidence type="ECO:0000256" key="1">
    <source>
        <dbReference type="SAM" id="MobiDB-lite"/>
    </source>
</evidence>
<name>A0A7W9ID60_9ACTN</name>
<organism evidence="2 3">
    <name type="scientific">Streptosporangium becharense</name>
    <dbReference type="NCBI Taxonomy" id="1816182"/>
    <lineage>
        <taxon>Bacteria</taxon>
        <taxon>Bacillati</taxon>
        <taxon>Actinomycetota</taxon>
        <taxon>Actinomycetes</taxon>
        <taxon>Streptosporangiales</taxon>
        <taxon>Streptosporangiaceae</taxon>
        <taxon>Streptosporangium</taxon>
    </lineage>
</organism>
<protein>
    <submittedName>
        <fullName evidence="2">Uncharacterized protein</fullName>
    </submittedName>
</protein>
<evidence type="ECO:0000313" key="3">
    <source>
        <dbReference type="Proteomes" id="UP000540685"/>
    </source>
</evidence>
<keyword evidence="3" id="KW-1185">Reference proteome</keyword>
<evidence type="ECO:0000313" key="2">
    <source>
        <dbReference type="EMBL" id="MBB5818539.1"/>
    </source>
</evidence>
<sequence length="37" mass="3935">MAVSVPSPRYLRVMPGSGAPIGRTRVRGAEPPGKEEK</sequence>
<comment type="caution">
    <text evidence="2">The sequence shown here is derived from an EMBL/GenBank/DDBJ whole genome shotgun (WGS) entry which is preliminary data.</text>
</comment>
<dbReference type="EMBL" id="JACHMP010000001">
    <property type="protein sequence ID" value="MBB5818539.1"/>
    <property type="molecule type" value="Genomic_DNA"/>
</dbReference>
<accession>A0A7W9ID60</accession>
<dbReference type="Proteomes" id="UP000540685">
    <property type="component" value="Unassembled WGS sequence"/>
</dbReference>
<feature type="region of interest" description="Disordered" evidence="1">
    <location>
        <begin position="1"/>
        <end position="37"/>
    </location>
</feature>
<reference evidence="2 3" key="1">
    <citation type="submission" date="2020-08" db="EMBL/GenBank/DDBJ databases">
        <title>Sequencing the genomes of 1000 actinobacteria strains.</title>
        <authorList>
            <person name="Klenk H.-P."/>
        </authorList>
    </citation>
    <scope>NUCLEOTIDE SEQUENCE [LARGE SCALE GENOMIC DNA]</scope>
    <source>
        <strain evidence="2 3">DSM 46887</strain>
    </source>
</reference>
<gene>
    <name evidence="2" type="ORF">F4562_001601</name>
</gene>